<keyword evidence="3" id="KW-0808">Transferase</keyword>
<gene>
    <name evidence="3" type="ORF">EGI11_12220</name>
</gene>
<dbReference type="PANTHER" id="PTHR44167:SF24">
    <property type="entry name" value="SERINE_THREONINE-PROTEIN KINASE CHK2"/>
    <property type="match status" value="1"/>
</dbReference>
<dbReference type="PANTHER" id="PTHR44167">
    <property type="entry name" value="OVARIAN-SPECIFIC SERINE/THREONINE-PROTEIN KINASE LOK-RELATED"/>
    <property type="match status" value="1"/>
</dbReference>
<evidence type="ECO:0000313" key="3">
    <source>
        <dbReference type="EMBL" id="ROI08384.1"/>
    </source>
</evidence>
<name>A0A3N0WTG4_9FLAO</name>
<dbReference type="PROSITE" id="PS50011">
    <property type="entry name" value="PROTEIN_KINASE_DOM"/>
    <property type="match status" value="1"/>
</dbReference>
<feature type="domain" description="Protein kinase" evidence="2">
    <location>
        <begin position="25"/>
        <end position="304"/>
    </location>
</feature>
<evidence type="ECO:0000259" key="2">
    <source>
        <dbReference type="PROSITE" id="PS50011"/>
    </source>
</evidence>
<evidence type="ECO:0000313" key="4">
    <source>
        <dbReference type="Proteomes" id="UP000270224"/>
    </source>
</evidence>
<keyword evidence="3" id="KW-0723">Serine/threonine-protein kinase</keyword>
<dbReference type="Pfam" id="PF00069">
    <property type="entry name" value="Pkinase"/>
    <property type="match status" value="1"/>
</dbReference>
<comment type="caution">
    <text evidence="3">The sequence shown here is derived from an EMBL/GenBank/DDBJ whole genome shotgun (WGS) entry which is preliminary data.</text>
</comment>
<feature type="region of interest" description="Disordered" evidence="1">
    <location>
        <begin position="348"/>
        <end position="368"/>
    </location>
</feature>
<dbReference type="EMBL" id="RJUG01000004">
    <property type="protein sequence ID" value="ROI08384.1"/>
    <property type="molecule type" value="Genomic_DNA"/>
</dbReference>
<keyword evidence="3" id="KW-0418">Kinase</keyword>
<protein>
    <submittedName>
        <fullName evidence="3">Serine/threonine protein kinase</fullName>
    </submittedName>
</protein>
<dbReference type="GO" id="GO:0004674">
    <property type="term" value="F:protein serine/threonine kinase activity"/>
    <property type="evidence" value="ECO:0007669"/>
    <property type="project" value="UniProtKB-KW"/>
</dbReference>
<dbReference type="RefSeq" id="WP_123266678.1">
    <property type="nucleotide sequence ID" value="NZ_RJUG01000004.1"/>
</dbReference>
<dbReference type="InterPro" id="IPR008271">
    <property type="entry name" value="Ser/Thr_kinase_AS"/>
</dbReference>
<evidence type="ECO:0000256" key="1">
    <source>
        <dbReference type="SAM" id="MobiDB-lite"/>
    </source>
</evidence>
<dbReference type="OrthoDB" id="9813021at2"/>
<dbReference type="GO" id="GO:0005524">
    <property type="term" value="F:ATP binding"/>
    <property type="evidence" value="ECO:0007669"/>
    <property type="project" value="InterPro"/>
</dbReference>
<reference evidence="4" key="1">
    <citation type="submission" date="2018-11" db="EMBL/GenBank/DDBJ databases">
        <title>Proposal to divide the Flavobacteriaceae and reorganize its genera based on Amino Acid Identity values calculated from whole genome sequences.</title>
        <authorList>
            <person name="Nicholson A.C."/>
            <person name="Gulvik C.A."/>
            <person name="Whitney A.M."/>
            <person name="Humrighouse B.W."/>
            <person name="Bell M."/>
            <person name="Holmes B."/>
            <person name="Steigerwalt A."/>
            <person name="Villarma A."/>
            <person name="Sheth M."/>
            <person name="Batra D."/>
            <person name="Pryor J."/>
            <person name="Bernardet J.-F."/>
            <person name="Hugo C."/>
            <person name="Kampfer P."/>
            <person name="Newman J."/>
            <person name="Mcquiston J.R."/>
        </authorList>
    </citation>
    <scope>NUCLEOTIDE SEQUENCE [LARGE SCALE GENOMIC DNA]</scope>
    <source>
        <strain evidence="4">H3056</strain>
    </source>
</reference>
<dbReference type="InterPro" id="IPR000719">
    <property type="entry name" value="Prot_kinase_dom"/>
</dbReference>
<sequence length="368" mass="41800">MVNHDLQDSDACCTARKHVRETPDLEVSAFIQRGNNGDVYFGKRIKMGDDVVLKFYWSHPHYDDTEEAVILHSINHENILKIYDLKFLPPSIAFFLTPKISGGDLQGIIDIKSLSTKEALDIISGILKGLTELHSKHQLVHRDLKPGNILFCLDKKIPIIADLGAVKKIEKANEFVTASKSTVYYLPPESVMANEYYFQSDIYQVGIILFQLLGGHFPIDSPLEWFNRKELKEYSEIRNSMEKQSKFDEIIASKITNGKIINTDTLPDYIDSPFKKVINRATNFHYEKRYSNPSAFLKDVHNLLRKHPDCVEVGAELFVKHNGGKEFKISEDLKGQIILEKKIGTKPWRKDNSHNGTKKSALAVAKAG</sequence>
<accession>A0A3N0WTG4</accession>
<dbReference type="GO" id="GO:0005737">
    <property type="term" value="C:cytoplasm"/>
    <property type="evidence" value="ECO:0007669"/>
    <property type="project" value="TreeGrafter"/>
</dbReference>
<dbReference type="SUPFAM" id="SSF56112">
    <property type="entry name" value="Protein kinase-like (PK-like)"/>
    <property type="match status" value="1"/>
</dbReference>
<dbReference type="Gene3D" id="1.10.510.10">
    <property type="entry name" value="Transferase(Phosphotransferase) domain 1"/>
    <property type="match status" value="1"/>
</dbReference>
<organism evidence="3 4">
    <name type="scientific">Kaistella daneshvariae</name>
    <dbReference type="NCBI Taxonomy" id="2487074"/>
    <lineage>
        <taxon>Bacteria</taxon>
        <taxon>Pseudomonadati</taxon>
        <taxon>Bacteroidota</taxon>
        <taxon>Flavobacteriia</taxon>
        <taxon>Flavobacteriales</taxon>
        <taxon>Weeksellaceae</taxon>
        <taxon>Chryseobacterium group</taxon>
        <taxon>Kaistella</taxon>
    </lineage>
</organism>
<dbReference type="CDD" id="cd14014">
    <property type="entry name" value="STKc_PknB_like"/>
    <property type="match status" value="1"/>
</dbReference>
<proteinExistence type="predicted"/>
<dbReference type="InterPro" id="IPR011009">
    <property type="entry name" value="Kinase-like_dom_sf"/>
</dbReference>
<dbReference type="PROSITE" id="PS00108">
    <property type="entry name" value="PROTEIN_KINASE_ST"/>
    <property type="match status" value="1"/>
</dbReference>
<dbReference type="SMART" id="SM00220">
    <property type="entry name" value="S_TKc"/>
    <property type="match status" value="1"/>
</dbReference>
<reference evidence="4" key="2">
    <citation type="submission" date="2018-11" db="EMBL/GenBank/DDBJ databases">
        <title>Proposal to divide the Flavobacteriaceae and reorganize its genera based on Amino Acid Identity values calculated from whole genome sequences.</title>
        <authorList>
            <person name="Nicholson A.C."/>
            <person name="Gulvik C.A."/>
            <person name="Whitney A.M."/>
            <person name="Humrighouse B.W."/>
            <person name="Bell M."/>
            <person name="Holmens B."/>
            <person name="Steigerwalt A."/>
            <person name="Villarma A."/>
            <person name="Sheth M."/>
            <person name="Batra D."/>
            <person name="Pryor J."/>
            <person name="Bernardet J.-F."/>
            <person name="Hugo C."/>
            <person name="Kampfer P."/>
            <person name="Newman J."/>
            <person name="Mcquiston J.R."/>
        </authorList>
    </citation>
    <scope>NUCLEOTIDE SEQUENCE [LARGE SCALE GENOMIC DNA]</scope>
    <source>
        <strain evidence="4">H3056</strain>
    </source>
</reference>
<dbReference type="AlphaFoldDB" id="A0A3N0WTG4"/>
<dbReference type="Proteomes" id="UP000270224">
    <property type="component" value="Unassembled WGS sequence"/>
</dbReference>